<feature type="domain" description="DUF1559" evidence="3">
    <location>
        <begin position="47"/>
        <end position="160"/>
    </location>
</feature>
<dbReference type="PANTHER" id="PTHR30093">
    <property type="entry name" value="GENERAL SECRETION PATHWAY PROTEIN G"/>
    <property type="match status" value="1"/>
</dbReference>
<evidence type="ECO:0000256" key="2">
    <source>
        <dbReference type="SAM" id="Phobius"/>
    </source>
</evidence>
<dbReference type="Gene3D" id="3.30.700.10">
    <property type="entry name" value="Glycoprotein, Type 4 Pilin"/>
    <property type="match status" value="1"/>
</dbReference>
<protein>
    <submittedName>
        <fullName evidence="4">DUF1559 domain-containing protein</fullName>
    </submittedName>
</protein>
<keyword evidence="2" id="KW-0812">Transmembrane</keyword>
<dbReference type="InterPro" id="IPR045584">
    <property type="entry name" value="Pilin-like"/>
</dbReference>
<dbReference type="PANTHER" id="PTHR30093:SF2">
    <property type="entry name" value="TYPE II SECRETION SYSTEM PROTEIN H"/>
    <property type="match status" value="1"/>
</dbReference>
<dbReference type="PRINTS" id="PR00813">
    <property type="entry name" value="BCTERIALGSPG"/>
</dbReference>
<dbReference type="SUPFAM" id="SSF54523">
    <property type="entry name" value="Pili subunits"/>
    <property type="match status" value="1"/>
</dbReference>
<keyword evidence="2" id="KW-1133">Transmembrane helix</keyword>
<evidence type="ECO:0000256" key="1">
    <source>
        <dbReference type="ARBA" id="ARBA00022481"/>
    </source>
</evidence>
<keyword evidence="1" id="KW-0488">Methylation</keyword>
<dbReference type="InterPro" id="IPR000983">
    <property type="entry name" value="Bac_GSPG_pilin"/>
</dbReference>
<evidence type="ECO:0000313" key="5">
    <source>
        <dbReference type="Proteomes" id="UP000435649"/>
    </source>
</evidence>
<comment type="caution">
    <text evidence="4">The sequence shown here is derived from an EMBL/GenBank/DDBJ whole genome shotgun (WGS) entry which is preliminary data.</text>
</comment>
<sequence>MKKQAGIPLPRTCHPWSHQPFTLIELLVVVAIIAILAAMLLPALTLAREKARGSNCRSNLKQLGVGLSFYASNNSDHITYSGRSASYWPWTVQLAPYVGYGTNESGLIDDANSKKKVFHCPSSTQEAYVAGDDLQRYGQSNSYAQNSSLDIAYFTGNAGQEGSGRKLTAVKSPSQAGYLLESEGAPTPWICFEFPAWAKFSHTGSMNILYLDGHAKSVLQSRWAELSYIDVWAKAQYPFWSHY</sequence>
<dbReference type="InterPro" id="IPR012902">
    <property type="entry name" value="N_methyl_site"/>
</dbReference>
<dbReference type="AlphaFoldDB" id="A0A844G589"/>
<evidence type="ECO:0000259" key="3">
    <source>
        <dbReference type="Pfam" id="PF07596"/>
    </source>
</evidence>
<accession>A0A844G589</accession>
<dbReference type="GO" id="GO:0015627">
    <property type="term" value="C:type II protein secretion system complex"/>
    <property type="evidence" value="ECO:0007669"/>
    <property type="project" value="InterPro"/>
</dbReference>
<name>A0A844G589_9BACT</name>
<keyword evidence="5" id="KW-1185">Reference proteome</keyword>
<dbReference type="GO" id="GO:0015628">
    <property type="term" value="P:protein secretion by the type II secretion system"/>
    <property type="evidence" value="ECO:0007669"/>
    <property type="project" value="InterPro"/>
</dbReference>
<dbReference type="NCBIfam" id="TIGR02532">
    <property type="entry name" value="IV_pilin_GFxxxE"/>
    <property type="match status" value="1"/>
</dbReference>
<dbReference type="InterPro" id="IPR011453">
    <property type="entry name" value="DUF1559"/>
</dbReference>
<dbReference type="Pfam" id="PF07596">
    <property type="entry name" value="SBP_bac_10"/>
    <property type="match status" value="1"/>
</dbReference>
<gene>
    <name evidence="4" type="ORF">FYJ85_13855</name>
</gene>
<reference evidence="4 5" key="1">
    <citation type="submission" date="2019-08" db="EMBL/GenBank/DDBJ databases">
        <title>In-depth cultivation of the pig gut microbiome towards novel bacterial diversity and tailored functional studies.</title>
        <authorList>
            <person name="Wylensek D."/>
            <person name="Hitch T.C.A."/>
            <person name="Clavel T."/>
        </authorList>
    </citation>
    <scope>NUCLEOTIDE SEQUENCE [LARGE SCALE GENOMIC DNA]</scope>
    <source>
        <strain evidence="4 5">BBE-744-WT-12</strain>
    </source>
</reference>
<dbReference type="Proteomes" id="UP000435649">
    <property type="component" value="Unassembled WGS sequence"/>
</dbReference>
<dbReference type="RefSeq" id="WP_106051921.1">
    <property type="nucleotide sequence ID" value="NZ_VUNS01000015.1"/>
</dbReference>
<dbReference type="EMBL" id="VUNS01000015">
    <property type="protein sequence ID" value="MST98124.1"/>
    <property type="molecule type" value="Genomic_DNA"/>
</dbReference>
<evidence type="ECO:0000313" key="4">
    <source>
        <dbReference type="EMBL" id="MST98124.1"/>
    </source>
</evidence>
<organism evidence="4 5">
    <name type="scientific">Victivallis lenta</name>
    <dbReference type="NCBI Taxonomy" id="2606640"/>
    <lineage>
        <taxon>Bacteria</taxon>
        <taxon>Pseudomonadati</taxon>
        <taxon>Lentisphaerota</taxon>
        <taxon>Lentisphaeria</taxon>
        <taxon>Victivallales</taxon>
        <taxon>Victivallaceae</taxon>
        <taxon>Victivallis</taxon>
    </lineage>
</organism>
<proteinExistence type="predicted"/>
<keyword evidence="2" id="KW-0472">Membrane</keyword>
<feature type="transmembrane region" description="Helical" evidence="2">
    <location>
        <begin position="26"/>
        <end position="47"/>
    </location>
</feature>